<gene>
    <name evidence="2" type="ORF">SEMRO_702_G189890.1</name>
</gene>
<dbReference type="OrthoDB" id="193600at2759"/>
<evidence type="ECO:0000313" key="3">
    <source>
        <dbReference type="Proteomes" id="UP001153069"/>
    </source>
</evidence>
<evidence type="ECO:0000256" key="1">
    <source>
        <dbReference type="SAM" id="SignalP"/>
    </source>
</evidence>
<proteinExistence type="predicted"/>
<dbReference type="InterPro" id="IPR046345">
    <property type="entry name" value="TraB_PrgY-like"/>
</dbReference>
<sequence length="378" mass="41279">MSNLTGMSVASPCVFLLALLVSLLGSLSPCEAFSTQVSIPRNIHRLQNSHLQASSQVLEFEEPTTGVTVKLVGCMHYNPASIKLTEDTINELARDNKLGSVVIESCDIRWNQTKALPPQFQLQSEMKAACELAMDTYQRPVVLGDQRINITVSSLKQGFKETFVDLLTPWNGGWGRLVGNVTSARKEALPFGDPYLNAFSFLDPKLLLAAPVSLIKYPLSYLIKSPIKTTIALTVLFLLDQEADATMVTVDEMTTGDWAGSLGVSLAEIALFGRVFLKELLAQRNVLLARNILEQCKMYQAGGQPRATKPSFWSMLTGSTTSSSQAMNGDTMEEIIYVPGAIDSNNSKNDNQEGKAVVAVLGMAHCNGIMKLLKEQRV</sequence>
<dbReference type="PANTHER" id="PTHR21530:SF7">
    <property type="entry name" value="TRAB DOMAIN-CONTAINING PROTEIN"/>
    <property type="match status" value="1"/>
</dbReference>
<accession>A0A9N8HJP5</accession>
<comment type="caution">
    <text evidence="2">The sequence shown here is derived from an EMBL/GenBank/DDBJ whole genome shotgun (WGS) entry which is preliminary data.</text>
</comment>
<reference evidence="2" key="1">
    <citation type="submission" date="2020-06" db="EMBL/GenBank/DDBJ databases">
        <authorList>
            <consortium name="Plant Systems Biology data submission"/>
        </authorList>
    </citation>
    <scope>NUCLEOTIDE SEQUENCE</scope>
    <source>
        <strain evidence="2">D6</strain>
    </source>
</reference>
<evidence type="ECO:0000313" key="2">
    <source>
        <dbReference type="EMBL" id="CAB9515247.1"/>
    </source>
</evidence>
<protein>
    <recommendedName>
        <fullName evidence="4">TraB domain-containing protein</fullName>
    </recommendedName>
</protein>
<name>A0A9N8HJP5_9STRA</name>
<dbReference type="Proteomes" id="UP001153069">
    <property type="component" value="Unassembled WGS sequence"/>
</dbReference>
<dbReference type="EMBL" id="CAICTM010000701">
    <property type="protein sequence ID" value="CAB9515247.1"/>
    <property type="molecule type" value="Genomic_DNA"/>
</dbReference>
<keyword evidence="1" id="KW-0732">Signal</keyword>
<dbReference type="PANTHER" id="PTHR21530">
    <property type="entry name" value="PHEROMONE SHUTDOWN PROTEIN"/>
    <property type="match status" value="1"/>
</dbReference>
<evidence type="ECO:0008006" key="4">
    <source>
        <dbReference type="Google" id="ProtNLM"/>
    </source>
</evidence>
<dbReference type="AlphaFoldDB" id="A0A9N8HJP5"/>
<feature type="chain" id="PRO_5040142353" description="TraB domain-containing protein" evidence="1">
    <location>
        <begin position="33"/>
        <end position="378"/>
    </location>
</feature>
<feature type="signal peptide" evidence="1">
    <location>
        <begin position="1"/>
        <end position="32"/>
    </location>
</feature>
<keyword evidence="3" id="KW-1185">Reference proteome</keyword>
<organism evidence="2 3">
    <name type="scientific">Seminavis robusta</name>
    <dbReference type="NCBI Taxonomy" id="568900"/>
    <lineage>
        <taxon>Eukaryota</taxon>
        <taxon>Sar</taxon>
        <taxon>Stramenopiles</taxon>
        <taxon>Ochrophyta</taxon>
        <taxon>Bacillariophyta</taxon>
        <taxon>Bacillariophyceae</taxon>
        <taxon>Bacillariophycidae</taxon>
        <taxon>Naviculales</taxon>
        <taxon>Naviculaceae</taxon>
        <taxon>Seminavis</taxon>
    </lineage>
</organism>